<name>A0A511W5Y4_9BACI</name>
<reference evidence="2 3" key="1">
    <citation type="submission" date="2019-07" db="EMBL/GenBank/DDBJ databases">
        <title>Whole genome shotgun sequence of Alkalibacillus haloalkaliphilus NBRC 103110.</title>
        <authorList>
            <person name="Hosoyama A."/>
            <person name="Uohara A."/>
            <person name="Ohji S."/>
            <person name="Ichikawa N."/>
        </authorList>
    </citation>
    <scope>NUCLEOTIDE SEQUENCE [LARGE SCALE GENOMIC DNA]</scope>
    <source>
        <strain evidence="2 3">NBRC 103110</strain>
    </source>
</reference>
<dbReference type="OrthoDB" id="9799321at2"/>
<dbReference type="Gene3D" id="3.40.630.30">
    <property type="match status" value="1"/>
</dbReference>
<dbReference type="PROSITE" id="PS51186">
    <property type="entry name" value="GNAT"/>
    <property type="match status" value="1"/>
</dbReference>
<dbReference type="CDD" id="cd04301">
    <property type="entry name" value="NAT_SF"/>
    <property type="match status" value="1"/>
</dbReference>
<dbReference type="RefSeq" id="WP_146815877.1">
    <property type="nucleotide sequence ID" value="NZ_BJYA01000010.1"/>
</dbReference>
<evidence type="ECO:0000313" key="2">
    <source>
        <dbReference type="EMBL" id="GEN45708.1"/>
    </source>
</evidence>
<evidence type="ECO:0000313" key="3">
    <source>
        <dbReference type="Proteomes" id="UP000321440"/>
    </source>
</evidence>
<evidence type="ECO:0000259" key="1">
    <source>
        <dbReference type="PROSITE" id="PS51186"/>
    </source>
</evidence>
<dbReference type="InterPro" id="IPR016181">
    <property type="entry name" value="Acyl_CoA_acyltransferase"/>
</dbReference>
<feature type="domain" description="N-acetyltransferase" evidence="1">
    <location>
        <begin position="3"/>
        <end position="161"/>
    </location>
</feature>
<organism evidence="2 3">
    <name type="scientific">Alkalibacillus haloalkaliphilus</name>
    <dbReference type="NCBI Taxonomy" id="94136"/>
    <lineage>
        <taxon>Bacteria</taxon>
        <taxon>Bacillati</taxon>
        <taxon>Bacillota</taxon>
        <taxon>Bacilli</taxon>
        <taxon>Bacillales</taxon>
        <taxon>Bacillaceae</taxon>
        <taxon>Alkalibacillus</taxon>
    </lineage>
</organism>
<dbReference type="GO" id="GO:0016747">
    <property type="term" value="F:acyltransferase activity, transferring groups other than amino-acyl groups"/>
    <property type="evidence" value="ECO:0007669"/>
    <property type="project" value="InterPro"/>
</dbReference>
<accession>A0A511W5Y4</accession>
<comment type="caution">
    <text evidence="2">The sequence shown here is derived from an EMBL/GenBank/DDBJ whole genome shotgun (WGS) entry which is preliminary data.</text>
</comment>
<dbReference type="Pfam" id="PF13302">
    <property type="entry name" value="Acetyltransf_3"/>
    <property type="match status" value="1"/>
</dbReference>
<dbReference type="Proteomes" id="UP000321440">
    <property type="component" value="Unassembled WGS sequence"/>
</dbReference>
<proteinExistence type="predicted"/>
<protein>
    <recommendedName>
        <fullName evidence="1">N-acetyltransferase domain-containing protein</fullName>
    </recommendedName>
</protein>
<gene>
    <name evidence="2" type="ORF">AHA02nite_14840</name>
</gene>
<sequence>MALTFKLLDDELTELVDLYTQNTWDFHSDPSPTVEDITERFKSGWFSDDRETYWAEKHGEKVGLVIIGDFSDTIPLLYDVRLANKARGKGYGEQCVNWVANHIFSSSKSKIRIESYTRCDNYAMRKVLYNCNFQKEGYLRKSWENDDCTIDDTIVYGIIREDWENGERTSIILDDMPF</sequence>
<dbReference type="SUPFAM" id="SSF55729">
    <property type="entry name" value="Acyl-CoA N-acyltransferases (Nat)"/>
    <property type="match status" value="1"/>
</dbReference>
<dbReference type="AlphaFoldDB" id="A0A511W5Y4"/>
<keyword evidence="3" id="KW-1185">Reference proteome</keyword>
<dbReference type="InterPro" id="IPR000182">
    <property type="entry name" value="GNAT_dom"/>
</dbReference>
<dbReference type="EMBL" id="BJYA01000010">
    <property type="protein sequence ID" value="GEN45708.1"/>
    <property type="molecule type" value="Genomic_DNA"/>
</dbReference>